<gene>
    <name evidence="3" type="ORF">SAMN05443637_11696</name>
</gene>
<dbReference type="GO" id="GO:0000976">
    <property type="term" value="F:transcription cis-regulatory region binding"/>
    <property type="evidence" value="ECO:0007669"/>
    <property type="project" value="TreeGrafter"/>
</dbReference>
<evidence type="ECO:0000256" key="1">
    <source>
        <dbReference type="ARBA" id="ARBA00023125"/>
    </source>
</evidence>
<dbReference type="OrthoDB" id="3218408at2"/>
<dbReference type="Pfam" id="PF00440">
    <property type="entry name" value="TetR_N"/>
    <property type="match status" value="1"/>
</dbReference>
<dbReference type="PANTHER" id="PTHR30055">
    <property type="entry name" value="HTH-TYPE TRANSCRIPTIONAL REGULATOR RUTR"/>
    <property type="match status" value="1"/>
</dbReference>
<dbReference type="InterPro" id="IPR050109">
    <property type="entry name" value="HTH-type_TetR-like_transc_reg"/>
</dbReference>
<dbReference type="EMBL" id="FRAP01000016">
    <property type="protein sequence ID" value="SHL02196.1"/>
    <property type="molecule type" value="Genomic_DNA"/>
</dbReference>
<dbReference type="SUPFAM" id="SSF46689">
    <property type="entry name" value="Homeodomain-like"/>
    <property type="match status" value="1"/>
</dbReference>
<feature type="domain" description="HTH tetR-type" evidence="2">
    <location>
        <begin position="16"/>
        <end position="51"/>
    </location>
</feature>
<dbReference type="Proteomes" id="UP000184363">
    <property type="component" value="Unassembled WGS sequence"/>
</dbReference>
<keyword evidence="4" id="KW-1185">Reference proteome</keyword>
<evidence type="ECO:0000259" key="2">
    <source>
        <dbReference type="Pfam" id="PF00440"/>
    </source>
</evidence>
<reference evidence="3 4" key="1">
    <citation type="submission" date="2016-11" db="EMBL/GenBank/DDBJ databases">
        <authorList>
            <person name="Jaros S."/>
            <person name="Januszkiewicz K."/>
            <person name="Wedrychowicz H."/>
        </authorList>
    </citation>
    <scope>NUCLEOTIDE SEQUENCE [LARGE SCALE GENOMIC DNA]</scope>
    <source>
        <strain evidence="3 4">DSM 43832</strain>
    </source>
</reference>
<dbReference type="InterPro" id="IPR001647">
    <property type="entry name" value="HTH_TetR"/>
</dbReference>
<accession>A0A1M6X8D1</accession>
<evidence type="ECO:0000313" key="3">
    <source>
        <dbReference type="EMBL" id="SHL02196.1"/>
    </source>
</evidence>
<sequence length="198" mass="21969">MGRRSGVQVGPEQYYAVAMQLLAEHGPAELKIATLCARLGVTSGSFYHHFDGWSRFVRGLLAHWEVEQTAKVVEVTESVTDDPVERLDVLRRFAVSLPHAAEAAIRNWAALDPEVGLAQRRVDERRRAALEDVLAGAVRDRADAARLASLGMSILVGFQQIHHPPDPSLLRMHLEDYHVLVLRHVPRPDGGHTIVSRA</sequence>
<keyword evidence="1" id="KW-0238">DNA-binding</keyword>
<proteinExistence type="predicted"/>
<dbReference type="PANTHER" id="PTHR30055:SF239">
    <property type="entry name" value="TRANSCRIPTIONAL REGULATORY PROTEIN"/>
    <property type="match status" value="1"/>
</dbReference>
<dbReference type="GO" id="GO:0003700">
    <property type="term" value="F:DNA-binding transcription factor activity"/>
    <property type="evidence" value="ECO:0007669"/>
    <property type="project" value="TreeGrafter"/>
</dbReference>
<dbReference type="STRING" id="1848.SAMN05443637_11696"/>
<dbReference type="RefSeq" id="WP_073458736.1">
    <property type="nucleotide sequence ID" value="NZ_FRAP01000016.1"/>
</dbReference>
<dbReference type="Gene3D" id="1.10.357.10">
    <property type="entry name" value="Tetracycline Repressor, domain 2"/>
    <property type="match status" value="1"/>
</dbReference>
<evidence type="ECO:0000313" key="4">
    <source>
        <dbReference type="Proteomes" id="UP000184363"/>
    </source>
</evidence>
<organism evidence="3 4">
    <name type="scientific">Pseudonocardia thermophila</name>
    <dbReference type="NCBI Taxonomy" id="1848"/>
    <lineage>
        <taxon>Bacteria</taxon>
        <taxon>Bacillati</taxon>
        <taxon>Actinomycetota</taxon>
        <taxon>Actinomycetes</taxon>
        <taxon>Pseudonocardiales</taxon>
        <taxon>Pseudonocardiaceae</taxon>
        <taxon>Pseudonocardia</taxon>
    </lineage>
</organism>
<name>A0A1M6X8D1_PSETH</name>
<dbReference type="InterPro" id="IPR009057">
    <property type="entry name" value="Homeodomain-like_sf"/>
</dbReference>
<protein>
    <submittedName>
        <fullName evidence="3">Transcriptional regulator, TetR family</fullName>
    </submittedName>
</protein>
<dbReference type="AlphaFoldDB" id="A0A1M6X8D1"/>